<comment type="caution">
    <text evidence="8">The sequence shown here is derived from an EMBL/GenBank/DDBJ whole genome shotgun (WGS) entry which is preliminary data.</text>
</comment>
<dbReference type="AlphaFoldDB" id="A0A7Z0DAQ2"/>
<feature type="transmembrane region" description="Helical" evidence="7">
    <location>
        <begin position="128"/>
        <end position="147"/>
    </location>
</feature>
<dbReference type="CDD" id="cd06581">
    <property type="entry name" value="TM_PBP1_LivM_like"/>
    <property type="match status" value="1"/>
</dbReference>
<evidence type="ECO:0000256" key="1">
    <source>
        <dbReference type="ARBA" id="ARBA00004651"/>
    </source>
</evidence>
<name>A0A7Z0DAQ2_9ACTN</name>
<comment type="subcellular location">
    <subcellularLocation>
        <location evidence="1">Cell membrane</location>
        <topology evidence="1">Multi-pass membrane protein</topology>
    </subcellularLocation>
</comment>
<proteinExistence type="predicted"/>
<feature type="transmembrane region" description="Helical" evidence="7">
    <location>
        <begin position="61"/>
        <end position="79"/>
    </location>
</feature>
<feature type="transmembrane region" description="Helical" evidence="7">
    <location>
        <begin position="311"/>
        <end position="328"/>
    </location>
</feature>
<evidence type="ECO:0000313" key="9">
    <source>
        <dbReference type="Proteomes" id="UP000527616"/>
    </source>
</evidence>
<feature type="transmembrane region" description="Helical" evidence="7">
    <location>
        <begin position="195"/>
        <end position="216"/>
    </location>
</feature>
<feature type="transmembrane region" description="Helical" evidence="7">
    <location>
        <begin position="340"/>
        <end position="359"/>
    </location>
</feature>
<evidence type="ECO:0000256" key="2">
    <source>
        <dbReference type="ARBA" id="ARBA00022475"/>
    </source>
</evidence>
<feature type="transmembrane region" description="Helical" evidence="7">
    <location>
        <begin position="284"/>
        <end position="305"/>
    </location>
</feature>
<dbReference type="RefSeq" id="WP_179445852.1">
    <property type="nucleotide sequence ID" value="NZ_JACBZS010000001.1"/>
</dbReference>
<keyword evidence="4 7" id="KW-1133">Transmembrane helix</keyword>
<keyword evidence="9" id="KW-1185">Reference proteome</keyword>
<feature type="transmembrane region" description="Helical" evidence="7">
    <location>
        <begin position="168"/>
        <end position="189"/>
    </location>
</feature>
<dbReference type="Pfam" id="PF02653">
    <property type="entry name" value="BPD_transp_2"/>
    <property type="match status" value="1"/>
</dbReference>
<feature type="transmembrane region" description="Helical" evidence="7">
    <location>
        <begin position="99"/>
        <end position="122"/>
    </location>
</feature>
<feature type="transmembrane region" description="Helical" evidence="7">
    <location>
        <begin position="251"/>
        <end position="272"/>
    </location>
</feature>
<dbReference type="Proteomes" id="UP000527616">
    <property type="component" value="Unassembled WGS sequence"/>
</dbReference>
<feature type="transmembrane region" description="Helical" evidence="7">
    <location>
        <begin position="20"/>
        <end position="41"/>
    </location>
</feature>
<feature type="transmembrane region" description="Helical" evidence="7">
    <location>
        <begin position="401"/>
        <end position="419"/>
    </location>
</feature>
<feature type="region of interest" description="Disordered" evidence="6">
    <location>
        <begin position="566"/>
        <end position="594"/>
    </location>
</feature>
<keyword evidence="5 7" id="KW-0472">Membrane</keyword>
<feature type="transmembrane region" description="Helical" evidence="7">
    <location>
        <begin position="524"/>
        <end position="540"/>
    </location>
</feature>
<evidence type="ECO:0000256" key="5">
    <source>
        <dbReference type="ARBA" id="ARBA00023136"/>
    </source>
</evidence>
<dbReference type="InterPro" id="IPR043428">
    <property type="entry name" value="LivM-like"/>
</dbReference>
<accession>A0A7Z0DAQ2</accession>
<sequence>MNAVILFLTSFPPLETRRRFAGVGWLLTLIGGVLMLGAPYLPWAYSSDALDDMTYLGGPSGLQFFFLGIAVLVVASAIAGRLTGQMGTPNPPARAPLNLVGAASGAALGGLIYIALALIMIAADGGGLVYVEWGGWIALAGALVAYLGTRLLPPGPVPTLGRSRTPGWLGILAVIFLVGVALLVAAYLLDENDAGSFVVSAALVLAVLLVIMRSGLGSWLGAVGRTHRHVLVFAAFVAAFAFPFTQDGSDANMSIATQVLIFAATALGLNIVVGQAGLLDLGYIAFLGAGAFTAAVLSNSAFSTIGWHPPFPVVVLISAVVAGTLGLVVGTPTLRVAGDYLAIVTLAFGEIFRLVMINLDGSDGPNITRGSNGIPGIPDLNLFGFDFGQSHEILGVTITRFGNYFFLLLLVLALIILVFSRLSDSRIGRGWVAIREDEKAAEAMGVNTFGLKLLAFAGGAALAGVAGAVKAHVDVSVTPDQYIFLESAFLLAAVVLGGMGTIVGVLVGATLLKLMPEKLRFVSEYRLLIFGLLLVIMMRFRPEGLIPSSRRQLEFHESDEELAEHLDAELTGGPPDSGEPAGAPARRSAGEETR</sequence>
<protein>
    <submittedName>
        <fullName evidence="8">Branched-chain amino acid transport system permease protein</fullName>
    </submittedName>
</protein>
<reference evidence="8 9" key="1">
    <citation type="submission" date="2020-07" db="EMBL/GenBank/DDBJ databases">
        <title>Sequencing the genomes of 1000 actinobacteria strains.</title>
        <authorList>
            <person name="Klenk H.-P."/>
        </authorList>
    </citation>
    <scope>NUCLEOTIDE SEQUENCE [LARGE SCALE GENOMIC DNA]</scope>
    <source>
        <strain evidence="8 9">DSM 103164</strain>
    </source>
</reference>
<dbReference type="PANTHER" id="PTHR30482">
    <property type="entry name" value="HIGH-AFFINITY BRANCHED-CHAIN AMINO ACID TRANSPORT SYSTEM PERMEASE"/>
    <property type="match status" value="1"/>
</dbReference>
<dbReference type="GO" id="GO:0015658">
    <property type="term" value="F:branched-chain amino acid transmembrane transporter activity"/>
    <property type="evidence" value="ECO:0007669"/>
    <property type="project" value="InterPro"/>
</dbReference>
<dbReference type="InterPro" id="IPR001851">
    <property type="entry name" value="ABC_transp_permease"/>
</dbReference>
<gene>
    <name evidence="8" type="ORF">GGQ54_002675</name>
</gene>
<evidence type="ECO:0000256" key="3">
    <source>
        <dbReference type="ARBA" id="ARBA00022692"/>
    </source>
</evidence>
<feature type="transmembrane region" description="Helical" evidence="7">
    <location>
        <begin position="449"/>
        <end position="469"/>
    </location>
</feature>
<feature type="transmembrane region" description="Helical" evidence="7">
    <location>
        <begin position="489"/>
        <end position="512"/>
    </location>
</feature>
<dbReference type="EMBL" id="JACBZS010000001">
    <property type="protein sequence ID" value="NYI72115.1"/>
    <property type="molecule type" value="Genomic_DNA"/>
</dbReference>
<feature type="transmembrane region" description="Helical" evidence="7">
    <location>
        <begin position="228"/>
        <end position="245"/>
    </location>
</feature>
<evidence type="ECO:0000256" key="7">
    <source>
        <dbReference type="SAM" id="Phobius"/>
    </source>
</evidence>
<organism evidence="8 9">
    <name type="scientific">Naumannella cuiyingiana</name>
    <dbReference type="NCBI Taxonomy" id="1347891"/>
    <lineage>
        <taxon>Bacteria</taxon>
        <taxon>Bacillati</taxon>
        <taxon>Actinomycetota</taxon>
        <taxon>Actinomycetes</taxon>
        <taxon>Propionibacteriales</taxon>
        <taxon>Propionibacteriaceae</taxon>
        <taxon>Naumannella</taxon>
    </lineage>
</organism>
<evidence type="ECO:0000313" key="8">
    <source>
        <dbReference type="EMBL" id="NYI72115.1"/>
    </source>
</evidence>
<evidence type="ECO:0000256" key="6">
    <source>
        <dbReference type="SAM" id="MobiDB-lite"/>
    </source>
</evidence>
<dbReference type="PANTHER" id="PTHR30482:SF10">
    <property type="entry name" value="HIGH-AFFINITY BRANCHED-CHAIN AMINO ACID TRANSPORT PROTEIN BRAE"/>
    <property type="match status" value="1"/>
</dbReference>
<keyword evidence="3 7" id="KW-0812">Transmembrane</keyword>
<keyword evidence="2" id="KW-1003">Cell membrane</keyword>
<dbReference type="GO" id="GO:0005886">
    <property type="term" value="C:plasma membrane"/>
    <property type="evidence" value="ECO:0007669"/>
    <property type="project" value="UniProtKB-SubCell"/>
</dbReference>
<evidence type="ECO:0000256" key="4">
    <source>
        <dbReference type="ARBA" id="ARBA00022989"/>
    </source>
</evidence>